<keyword evidence="2 5" id="KW-0238">DNA-binding</keyword>
<keyword evidence="1" id="KW-0805">Transcription regulation</keyword>
<feature type="domain" description="HTH lacI-type" evidence="4">
    <location>
        <begin position="3"/>
        <end position="57"/>
    </location>
</feature>
<dbReference type="KEGG" id="pfer:IRI77_33565"/>
<dbReference type="PANTHER" id="PTHR30146">
    <property type="entry name" value="LACI-RELATED TRANSCRIPTIONAL REPRESSOR"/>
    <property type="match status" value="1"/>
</dbReference>
<dbReference type="InterPro" id="IPR000843">
    <property type="entry name" value="HTH_LacI"/>
</dbReference>
<dbReference type="InterPro" id="IPR010982">
    <property type="entry name" value="Lambda_DNA-bd_dom_sf"/>
</dbReference>
<dbReference type="InterPro" id="IPR046335">
    <property type="entry name" value="LacI/GalR-like_sensor"/>
</dbReference>
<dbReference type="InterPro" id="IPR028082">
    <property type="entry name" value="Peripla_BP_I"/>
</dbReference>
<dbReference type="CDD" id="cd01392">
    <property type="entry name" value="HTH_LacI"/>
    <property type="match status" value="1"/>
</dbReference>
<name>A0A7S7NQ07_PALFE</name>
<protein>
    <submittedName>
        <fullName evidence="5">LacI family DNA-binding transcriptional regulator</fullName>
    </submittedName>
</protein>
<dbReference type="EMBL" id="CP063849">
    <property type="protein sequence ID" value="QOY87628.1"/>
    <property type="molecule type" value="Genomic_DNA"/>
</dbReference>
<dbReference type="Proteomes" id="UP000593892">
    <property type="component" value="Chromosome"/>
</dbReference>
<dbReference type="SUPFAM" id="SSF47413">
    <property type="entry name" value="lambda repressor-like DNA-binding domains"/>
    <property type="match status" value="1"/>
</dbReference>
<dbReference type="AlphaFoldDB" id="A0A7S7NQ07"/>
<dbReference type="GO" id="GO:0000976">
    <property type="term" value="F:transcription cis-regulatory region binding"/>
    <property type="evidence" value="ECO:0007669"/>
    <property type="project" value="TreeGrafter"/>
</dbReference>
<dbReference type="PROSITE" id="PS50932">
    <property type="entry name" value="HTH_LACI_2"/>
    <property type="match status" value="1"/>
</dbReference>
<dbReference type="GO" id="GO:0003700">
    <property type="term" value="F:DNA-binding transcription factor activity"/>
    <property type="evidence" value="ECO:0007669"/>
    <property type="project" value="TreeGrafter"/>
</dbReference>
<evidence type="ECO:0000256" key="1">
    <source>
        <dbReference type="ARBA" id="ARBA00023015"/>
    </source>
</evidence>
<evidence type="ECO:0000256" key="3">
    <source>
        <dbReference type="ARBA" id="ARBA00023163"/>
    </source>
</evidence>
<dbReference type="Pfam" id="PF00356">
    <property type="entry name" value="LacI"/>
    <property type="match status" value="1"/>
</dbReference>
<dbReference type="Gene3D" id="3.40.50.2300">
    <property type="match status" value="2"/>
</dbReference>
<keyword evidence="3" id="KW-0804">Transcription</keyword>
<dbReference type="SMART" id="SM00354">
    <property type="entry name" value="HTH_LACI"/>
    <property type="match status" value="1"/>
</dbReference>
<evidence type="ECO:0000313" key="6">
    <source>
        <dbReference type="Proteomes" id="UP000593892"/>
    </source>
</evidence>
<dbReference type="Gene3D" id="1.10.260.40">
    <property type="entry name" value="lambda repressor-like DNA-binding domains"/>
    <property type="match status" value="1"/>
</dbReference>
<dbReference type="CDD" id="cd06267">
    <property type="entry name" value="PBP1_LacI_sugar_binding-like"/>
    <property type="match status" value="1"/>
</dbReference>
<gene>
    <name evidence="5" type="ORF">IRI77_33565</name>
</gene>
<dbReference type="SUPFAM" id="SSF53822">
    <property type="entry name" value="Periplasmic binding protein-like I"/>
    <property type="match status" value="1"/>
</dbReference>
<dbReference type="PROSITE" id="PS00356">
    <property type="entry name" value="HTH_LACI_1"/>
    <property type="match status" value="1"/>
</dbReference>
<dbReference type="Pfam" id="PF13377">
    <property type="entry name" value="Peripla_BP_3"/>
    <property type="match status" value="1"/>
</dbReference>
<accession>A0A7S7NQ07</accession>
<reference evidence="5 6" key="1">
    <citation type="submission" date="2020-10" db="EMBL/GenBank/DDBJ databases">
        <title>Complete genome sequence of Paludibaculum fermentans P105T, a facultatively anaerobic acidobacterium capable of dissimilatory Fe(III) reduction.</title>
        <authorList>
            <person name="Dedysh S.N."/>
            <person name="Beletsky A.V."/>
            <person name="Kulichevskaya I.S."/>
            <person name="Mardanov A.V."/>
            <person name="Ravin N.V."/>
        </authorList>
    </citation>
    <scope>NUCLEOTIDE SEQUENCE [LARGE SCALE GENOMIC DNA]</scope>
    <source>
        <strain evidence="5 6">P105</strain>
    </source>
</reference>
<dbReference type="PRINTS" id="PR00036">
    <property type="entry name" value="HTHLACI"/>
</dbReference>
<evidence type="ECO:0000259" key="4">
    <source>
        <dbReference type="PROSITE" id="PS50932"/>
    </source>
</evidence>
<evidence type="ECO:0000313" key="5">
    <source>
        <dbReference type="EMBL" id="QOY87628.1"/>
    </source>
</evidence>
<keyword evidence="6" id="KW-1185">Reference proteome</keyword>
<evidence type="ECO:0000256" key="2">
    <source>
        <dbReference type="ARBA" id="ARBA00023125"/>
    </source>
</evidence>
<dbReference type="RefSeq" id="WP_194449295.1">
    <property type="nucleotide sequence ID" value="NZ_CP063849.1"/>
</dbReference>
<proteinExistence type="predicted"/>
<dbReference type="PANTHER" id="PTHR30146:SF109">
    <property type="entry name" value="HTH-TYPE TRANSCRIPTIONAL REGULATOR GALS"/>
    <property type="match status" value="1"/>
</dbReference>
<sequence>MPRNLEEVAKLAGVSTSTVSRVLNNVSVVKTSTRTRVLKAVAQLNYHPNLHARTLAGGKSRTIGMIASNMENPFFFDVFKALEAHAQASGYEVVVANTDYDPQHLVSSIRLMIGRRVAGLAVVVSEMDQELIQELAQSQIPCVFYDVGSARRNITNIRVDYRKGVERIVEYLYDLGHRSLAFIGHHSGLGPTSERERAFVASVSRHGSDVEWRTVVDRDGLDGGRNATRELLDGGFQPSAIICVNDFMAVGVLRELRERGLSVPGDVSVTGFDNIKLSEYSAPPLTTAHIPRAKIGELAFTALMQNEETVLPAGREVVIEPELVLRGSTGPAGRGAARKKVS</sequence>
<organism evidence="5 6">
    <name type="scientific">Paludibaculum fermentans</name>
    <dbReference type="NCBI Taxonomy" id="1473598"/>
    <lineage>
        <taxon>Bacteria</taxon>
        <taxon>Pseudomonadati</taxon>
        <taxon>Acidobacteriota</taxon>
        <taxon>Terriglobia</taxon>
        <taxon>Bryobacterales</taxon>
        <taxon>Bryobacteraceae</taxon>
        <taxon>Paludibaculum</taxon>
    </lineage>
</organism>